<accession>A0A231UTJ7</accession>
<dbReference type="EMBL" id="NBYO01000003">
    <property type="protein sequence ID" value="OXS99254.1"/>
    <property type="molecule type" value="Genomic_DNA"/>
</dbReference>
<keyword evidence="5 6" id="KW-0456">Lyase</keyword>
<dbReference type="UniPathway" id="UPA00077">
    <property type="reaction ID" value="UER00154"/>
</dbReference>
<evidence type="ECO:0000256" key="1">
    <source>
        <dbReference type="ARBA" id="ARBA00001353"/>
    </source>
</evidence>
<comment type="caution">
    <text evidence="8">The sequence shown here is derived from an EMBL/GenBank/DDBJ whole genome shotgun (WGS) entry which is preliminary data.</text>
</comment>
<dbReference type="InterPro" id="IPR043133">
    <property type="entry name" value="GTP-CH-I_C/QueF"/>
</dbReference>
<keyword evidence="9" id="KW-1185">Reference proteome</keyword>
<evidence type="ECO:0000256" key="4">
    <source>
        <dbReference type="ARBA" id="ARBA00022909"/>
    </source>
</evidence>
<dbReference type="AlphaFoldDB" id="A0A231UTJ7"/>
<dbReference type="NCBIfam" id="TIGR00525">
    <property type="entry name" value="folB"/>
    <property type="match status" value="1"/>
</dbReference>
<evidence type="ECO:0000256" key="2">
    <source>
        <dbReference type="ARBA" id="ARBA00005013"/>
    </source>
</evidence>
<reference evidence="9" key="1">
    <citation type="journal article" date="2017" name="Int. J. Syst. Evol. Microbiol.">
        <title>Notoacmeibacter marinus gen. nov., sp. nov., isolated from the gut of a limpet and proposal of Notoacmeibacteraceae fam. nov. in the order Rhizobiales of the class Alphaproteobacteria.</title>
        <authorList>
            <person name="Huang Z."/>
            <person name="Guo F."/>
            <person name="Lai Q."/>
        </authorList>
    </citation>
    <scope>NUCLEOTIDE SEQUENCE [LARGE SCALE GENOMIC DNA]</scope>
    <source>
        <strain evidence="9">XMTR2A4</strain>
    </source>
</reference>
<proteinExistence type="inferred from homology"/>
<gene>
    <name evidence="8" type="ORF">B7H23_13805</name>
</gene>
<dbReference type="NCBIfam" id="TIGR00526">
    <property type="entry name" value="folB_dom"/>
    <property type="match status" value="1"/>
</dbReference>
<comment type="similarity">
    <text evidence="3 6">Belongs to the DHNA family.</text>
</comment>
<comment type="function">
    <text evidence="6">Catalyzes the conversion of 7,8-dihydroneopterin to 6-hydroxymethyl-7,8-dihydropterin.</text>
</comment>
<dbReference type="PANTHER" id="PTHR42844">
    <property type="entry name" value="DIHYDRONEOPTERIN ALDOLASE 1-RELATED"/>
    <property type="match status" value="1"/>
</dbReference>
<evidence type="ECO:0000313" key="9">
    <source>
        <dbReference type="Proteomes" id="UP000215405"/>
    </source>
</evidence>
<evidence type="ECO:0000256" key="6">
    <source>
        <dbReference type="RuleBase" id="RU362079"/>
    </source>
</evidence>
<dbReference type="GO" id="GO:0005737">
    <property type="term" value="C:cytoplasm"/>
    <property type="evidence" value="ECO:0007669"/>
    <property type="project" value="TreeGrafter"/>
</dbReference>
<protein>
    <recommendedName>
        <fullName evidence="6">7,8-dihydroneopterin aldolase</fullName>
        <ecNumber evidence="6">4.1.2.25</ecNumber>
    </recommendedName>
</protein>
<dbReference type="PANTHER" id="PTHR42844:SF1">
    <property type="entry name" value="DIHYDRONEOPTERIN ALDOLASE 1-RELATED"/>
    <property type="match status" value="1"/>
</dbReference>
<dbReference type="GO" id="GO:0004150">
    <property type="term" value="F:dihydroneopterin aldolase activity"/>
    <property type="evidence" value="ECO:0007669"/>
    <property type="project" value="UniProtKB-UniRule"/>
</dbReference>
<evidence type="ECO:0000256" key="5">
    <source>
        <dbReference type="ARBA" id="ARBA00023239"/>
    </source>
</evidence>
<name>A0A231UTJ7_9HYPH</name>
<sequence length="120" mass="13600">MRYSIRIDNCGFFARHGVFREEEALGQRFYVDAVLDLEVGDALQTDTLAGTVDYGEAYDLIAEVVMGERRYLIESIAMTTAKTLVERFEPVIRAEVTIRKPNAPVRGVLDFVEVKVAWPQ</sequence>
<feature type="domain" description="Dihydroneopterin aldolase/epimerase" evidence="7">
    <location>
        <begin position="5"/>
        <end position="118"/>
    </location>
</feature>
<dbReference type="EC" id="4.1.2.25" evidence="6"/>
<evidence type="ECO:0000256" key="3">
    <source>
        <dbReference type="ARBA" id="ARBA00005708"/>
    </source>
</evidence>
<dbReference type="Proteomes" id="UP000215405">
    <property type="component" value="Unassembled WGS sequence"/>
</dbReference>
<organism evidence="8 9">
    <name type="scientific">Notoacmeibacter marinus</name>
    <dbReference type="NCBI Taxonomy" id="1876515"/>
    <lineage>
        <taxon>Bacteria</taxon>
        <taxon>Pseudomonadati</taxon>
        <taxon>Pseudomonadota</taxon>
        <taxon>Alphaproteobacteria</taxon>
        <taxon>Hyphomicrobiales</taxon>
        <taxon>Notoacmeibacteraceae</taxon>
        <taxon>Notoacmeibacter</taxon>
    </lineage>
</organism>
<evidence type="ECO:0000259" key="7">
    <source>
        <dbReference type="SMART" id="SM00905"/>
    </source>
</evidence>
<comment type="catalytic activity">
    <reaction evidence="1 6">
        <text>7,8-dihydroneopterin = 6-hydroxymethyl-7,8-dihydropterin + glycolaldehyde</text>
        <dbReference type="Rhea" id="RHEA:10540"/>
        <dbReference type="ChEBI" id="CHEBI:17001"/>
        <dbReference type="ChEBI" id="CHEBI:17071"/>
        <dbReference type="ChEBI" id="CHEBI:44841"/>
        <dbReference type="EC" id="4.1.2.25"/>
    </reaction>
</comment>
<dbReference type="GO" id="GO:0046654">
    <property type="term" value="P:tetrahydrofolate biosynthetic process"/>
    <property type="evidence" value="ECO:0007669"/>
    <property type="project" value="UniProtKB-UniRule"/>
</dbReference>
<dbReference type="GO" id="GO:0046656">
    <property type="term" value="P:folic acid biosynthetic process"/>
    <property type="evidence" value="ECO:0007669"/>
    <property type="project" value="UniProtKB-UniRule"/>
</dbReference>
<dbReference type="SUPFAM" id="SSF55620">
    <property type="entry name" value="Tetrahydrobiopterin biosynthesis enzymes-like"/>
    <property type="match status" value="1"/>
</dbReference>
<dbReference type="InterPro" id="IPR006157">
    <property type="entry name" value="FolB_dom"/>
</dbReference>
<dbReference type="InterPro" id="IPR006156">
    <property type="entry name" value="Dihydroneopterin_aldolase"/>
</dbReference>
<evidence type="ECO:0000313" key="8">
    <source>
        <dbReference type="EMBL" id="OXS99254.1"/>
    </source>
</evidence>
<dbReference type="Pfam" id="PF02152">
    <property type="entry name" value="FolB"/>
    <property type="match status" value="1"/>
</dbReference>
<dbReference type="RefSeq" id="WP_094078035.1">
    <property type="nucleotide sequence ID" value="NZ_NBYO01000003.1"/>
</dbReference>
<comment type="pathway">
    <text evidence="2 6">Cofactor biosynthesis; tetrahydrofolate biosynthesis; 2-amino-4-hydroxy-6-hydroxymethyl-7,8-dihydropteridine diphosphate from 7,8-dihydroneopterin triphosphate: step 3/4.</text>
</comment>
<dbReference type="Gene3D" id="3.30.1130.10">
    <property type="match status" value="1"/>
</dbReference>
<dbReference type="SMART" id="SM00905">
    <property type="entry name" value="FolB"/>
    <property type="match status" value="1"/>
</dbReference>
<keyword evidence="4 6" id="KW-0289">Folate biosynthesis</keyword>